<keyword evidence="14" id="KW-1185">Reference proteome</keyword>
<evidence type="ECO:0000256" key="9">
    <source>
        <dbReference type="ARBA" id="ARBA00023326"/>
    </source>
</evidence>
<feature type="active site" description="Nucleophile" evidence="10">
    <location>
        <position position="132"/>
    </location>
</feature>
<dbReference type="InterPro" id="IPR013319">
    <property type="entry name" value="GH11/12"/>
</dbReference>
<evidence type="ECO:0000256" key="11">
    <source>
        <dbReference type="RuleBase" id="RU362015"/>
    </source>
</evidence>
<dbReference type="SUPFAM" id="SSF49899">
    <property type="entry name" value="Concanavalin A-like lectins/glucanases"/>
    <property type="match status" value="1"/>
</dbReference>
<evidence type="ECO:0000256" key="3">
    <source>
        <dbReference type="ARBA" id="ARBA00007792"/>
    </source>
</evidence>
<gene>
    <name evidence="13" type="ORF">FAB82_09680</name>
</gene>
<comment type="pathway">
    <text evidence="2 10 11">Glycan degradation; xylan degradation.</text>
</comment>
<evidence type="ECO:0000313" key="14">
    <source>
        <dbReference type="Proteomes" id="UP000308760"/>
    </source>
</evidence>
<reference evidence="13 14" key="2">
    <citation type="submission" date="2019-05" db="EMBL/GenBank/DDBJ databases">
        <title>Glycomyces buryatensis sp. nov.</title>
        <authorList>
            <person name="Nikitina E."/>
        </authorList>
    </citation>
    <scope>NUCLEOTIDE SEQUENCE [LARGE SCALE GENOMIC DNA]</scope>
    <source>
        <strain evidence="13 14">18</strain>
    </source>
</reference>
<dbReference type="PANTHER" id="PTHR46828">
    <property type="entry name" value="ENDO-1,4-BETA-XYLANASE A-RELATED"/>
    <property type="match status" value="1"/>
</dbReference>
<keyword evidence="7 10" id="KW-0119">Carbohydrate metabolism</keyword>
<evidence type="ECO:0000256" key="10">
    <source>
        <dbReference type="PROSITE-ProRule" id="PRU01097"/>
    </source>
</evidence>
<dbReference type="InterPro" id="IPR006311">
    <property type="entry name" value="TAT_signal"/>
</dbReference>
<dbReference type="InterPro" id="IPR033123">
    <property type="entry name" value="GH11_dom"/>
</dbReference>
<evidence type="ECO:0000259" key="12">
    <source>
        <dbReference type="PROSITE" id="PS51761"/>
    </source>
</evidence>
<feature type="active site" description="Proton donor" evidence="10">
    <location>
        <position position="223"/>
    </location>
</feature>
<dbReference type="InterPro" id="IPR018208">
    <property type="entry name" value="GH11_AS_1"/>
</dbReference>
<dbReference type="Gene3D" id="2.60.120.180">
    <property type="match status" value="1"/>
</dbReference>
<evidence type="ECO:0000256" key="2">
    <source>
        <dbReference type="ARBA" id="ARBA00004851"/>
    </source>
</evidence>
<evidence type="ECO:0000256" key="4">
    <source>
        <dbReference type="ARBA" id="ARBA00012590"/>
    </source>
</evidence>
<evidence type="ECO:0000313" key="13">
    <source>
        <dbReference type="EMBL" id="THV41830.1"/>
    </source>
</evidence>
<comment type="similarity">
    <text evidence="3 10 11">Belongs to the glycosyl hydrolase 11 (cellulase G) family.</text>
</comment>
<dbReference type="EMBL" id="STGY01000039">
    <property type="protein sequence ID" value="THV41830.1"/>
    <property type="molecule type" value="Genomic_DNA"/>
</dbReference>
<dbReference type="PROSITE" id="PS00776">
    <property type="entry name" value="GH11_1"/>
    <property type="match status" value="1"/>
</dbReference>
<dbReference type="FunFam" id="2.60.120.180:FF:000001">
    <property type="entry name" value="Endo-1,4-beta-xylanase"/>
    <property type="match status" value="1"/>
</dbReference>
<keyword evidence="5 10" id="KW-0858">Xylan degradation</keyword>
<dbReference type="AlphaFoldDB" id="A0A4S8QC16"/>
<comment type="caution">
    <text evidence="13">The sequence shown here is derived from an EMBL/GenBank/DDBJ whole genome shotgun (WGS) entry which is preliminary data.</text>
</comment>
<evidence type="ECO:0000256" key="5">
    <source>
        <dbReference type="ARBA" id="ARBA00022651"/>
    </source>
</evidence>
<evidence type="ECO:0000256" key="1">
    <source>
        <dbReference type="ARBA" id="ARBA00000681"/>
    </source>
</evidence>
<evidence type="ECO:0000256" key="6">
    <source>
        <dbReference type="ARBA" id="ARBA00022801"/>
    </source>
</evidence>
<name>A0A4S8QC16_9ACTN</name>
<keyword evidence="9 10" id="KW-0624">Polysaccharide degradation</keyword>
<dbReference type="InterPro" id="IPR001137">
    <property type="entry name" value="Glyco_hydro_11"/>
</dbReference>
<dbReference type="PRINTS" id="PR00911">
    <property type="entry name" value="GLHYDRLASE11"/>
</dbReference>
<dbReference type="OrthoDB" id="9763050at2"/>
<evidence type="ECO:0000256" key="7">
    <source>
        <dbReference type="ARBA" id="ARBA00023277"/>
    </source>
</evidence>
<dbReference type="GO" id="GO:0045493">
    <property type="term" value="P:xylan catabolic process"/>
    <property type="evidence" value="ECO:0007669"/>
    <property type="project" value="UniProtKB-UniRule"/>
</dbReference>
<accession>A0A4S8QC16</accession>
<dbReference type="InterPro" id="IPR033119">
    <property type="entry name" value="GH11_AS_2"/>
</dbReference>
<dbReference type="PANTHER" id="PTHR46828:SF2">
    <property type="entry name" value="ENDO-1,4-BETA-XYLANASE A-RELATED"/>
    <property type="match status" value="1"/>
</dbReference>
<proteinExistence type="inferred from homology"/>
<dbReference type="PROSITE" id="PS51318">
    <property type="entry name" value="TAT"/>
    <property type="match status" value="1"/>
</dbReference>
<dbReference type="Proteomes" id="UP000308760">
    <property type="component" value="Unassembled WGS sequence"/>
</dbReference>
<keyword evidence="8 10" id="KW-0326">Glycosidase</keyword>
<dbReference type="InterPro" id="IPR013320">
    <property type="entry name" value="ConA-like_dom_sf"/>
</dbReference>
<keyword evidence="6 10" id="KW-0378">Hydrolase</keyword>
<organism evidence="13 14">
    <name type="scientific">Glycomyces buryatensis</name>
    <dbReference type="NCBI Taxonomy" id="2570927"/>
    <lineage>
        <taxon>Bacteria</taxon>
        <taxon>Bacillati</taxon>
        <taxon>Actinomycetota</taxon>
        <taxon>Actinomycetes</taxon>
        <taxon>Glycomycetales</taxon>
        <taxon>Glycomycetaceae</taxon>
        <taxon>Glycomyces</taxon>
    </lineage>
</organism>
<dbReference type="UniPathway" id="UPA00114"/>
<dbReference type="Pfam" id="PF00457">
    <property type="entry name" value="Glyco_hydro_11"/>
    <property type="match status" value="1"/>
</dbReference>
<comment type="catalytic activity">
    <reaction evidence="1 10 11">
        <text>Endohydrolysis of (1-&gt;4)-beta-D-xylosidic linkages in xylans.</text>
        <dbReference type="EC" id="3.2.1.8"/>
    </reaction>
</comment>
<dbReference type="PROSITE" id="PS00777">
    <property type="entry name" value="GH11_2"/>
    <property type="match status" value="1"/>
</dbReference>
<reference evidence="14" key="1">
    <citation type="submission" date="2019-04" db="EMBL/GenBank/DDBJ databases">
        <title>Nocardioides xinjiangensis sp. nov.</title>
        <authorList>
            <person name="Liu S."/>
        </authorList>
    </citation>
    <scope>NUCLEOTIDE SEQUENCE [LARGE SCALE GENOMIC DNA]</scope>
    <source>
        <strain evidence="14">18</strain>
    </source>
</reference>
<dbReference type="EC" id="3.2.1.8" evidence="4 10"/>
<protein>
    <recommendedName>
        <fullName evidence="4 10">Endo-1,4-beta-xylanase</fullName>
        <ecNumber evidence="4 10">3.2.1.8</ecNumber>
    </recommendedName>
</protein>
<dbReference type="GO" id="GO:0031176">
    <property type="term" value="F:endo-1,4-beta-xylanase activity"/>
    <property type="evidence" value="ECO:0007669"/>
    <property type="project" value="UniProtKB-UniRule"/>
</dbReference>
<dbReference type="PROSITE" id="PS51761">
    <property type="entry name" value="GH11_3"/>
    <property type="match status" value="1"/>
</dbReference>
<feature type="domain" description="GH11" evidence="12">
    <location>
        <begin position="48"/>
        <end position="236"/>
    </location>
</feature>
<sequence length="236" mass="25300">MHDKDGIPEVHTPRPLIRRRSLLLGGAGALALGTSAVVASGTASAQETITTNQEGTHDGFYYSFWTDTQGSVSMTMGPGGNYSTQWGGTNNFVCGKGWSNGSARVVNYEGTVDHGSNGYLALYGWTANPLVEYYIVESHGPYNPSTGAENRGSLEADGTYTLLHSMRYNAPSVEGTATFPQYWSVRQNHRSSGTIDTGAHFDAWAQAGMNLGSFNYYMIMATEGYQSSGSSNITVS</sequence>
<evidence type="ECO:0000256" key="8">
    <source>
        <dbReference type="ARBA" id="ARBA00023295"/>
    </source>
</evidence>